<feature type="region of interest" description="Disordered" evidence="8">
    <location>
        <begin position="150"/>
        <end position="181"/>
    </location>
</feature>
<dbReference type="PANTHER" id="PTHR45894">
    <property type="entry name" value="RNA-BINDING PROTEIN 8A"/>
    <property type="match status" value="1"/>
</dbReference>
<dbReference type="InterPro" id="IPR000504">
    <property type="entry name" value="RRM_dom"/>
</dbReference>
<evidence type="ECO:0000256" key="4">
    <source>
        <dbReference type="ARBA" id="ARBA00022884"/>
    </source>
</evidence>
<dbReference type="InterPro" id="IPR012677">
    <property type="entry name" value="Nucleotide-bd_a/b_plait_sf"/>
</dbReference>
<keyword evidence="3" id="KW-0963">Cytoplasm</keyword>
<gene>
    <name evidence="10" type="ORF">RDB_LOCUS119707</name>
</gene>
<feature type="compositionally biased region" description="Basic and acidic residues" evidence="8">
    <location>
        <begin position="428"/>
        <end position="440"/>
    </location>
</feature>
<evidence type="ECO:0000256" key="7">
    <source>
        <dbReference type="SAM" id="Coils"/>
    </source>
</evidence>
<evidence type="ECO:0000313" key="11">
    <source>
        <dbReference type="Proteomes" id="UP000663840"/>
    </source>
</evidence>
<organism evidence="10 11">
    <name type="scientific">Rhizoctonia solani</name>
    <dbReference type="NCBI Taxonomy" id="456999"/>
    <lineage>
        <taxon>Eukaryota</taxon>
        <taxon>Fungi</taxon>
        <taxon>Dikarya</taxon>
        <taxon>Basidiomycota</taxon>
        <taxon>Agaricomycotina</taxon>
        <taxon>Agaricomycetes</taxon>
        <taxon>Cantharellales</taxon>
        <taxon>Ceratobasidiaceae</taxon>
        <taxon>Rhizoctonia</taxon>
    </lineage>
</organism>
<dbReference type="CDD" id="cd12324">
    <property type="entry name" value="RRM_RBM8"/>
    <property type="match status" value="1"/>
</dbReference>
<dbReference type="InterPro" id="IPR008111">
    <property type="entry name" value="RNA-bd_8"/>
</dbReference>
<feature type="domain" description="RRM" evidence="9">
    <location>
        <begin position="58"/>
        <end position="136"/>
    </location>
</feature>
<dbReference type="SMART" id="SM00360">
    <property type="entry name" value="RRM"/>
    <property type="match status" value="1"/>
</dbReference>
<feature type="compositionally biased region" description="Basic residues" evidence="8">
    <location>
        <begin position="206"/>
        <end position="221"/>
    </location>
</feature>
<dbReference type="GO" id="GO:0006396">
    <property type="term" value="P:RNA processing"/>
    <property type="evidence" value="ECO:0007669"/>
    <property type="project" value="InterPro"/>
</dbReference>
<feature type="coiled-coil region" evidence="7">
    <location>
        <begin position="818"/>
        <end position="845"/>
    </location>
</feature>
<keyword evidence="4 6" id="KW-0694">RNA-binding</keyword>
<comment type="caution">
    <text evidence="10">The sequence shown here is derived from an EMBL/GenBank/DDBJ whole genome shotgun (WGS) entry which is preliminary data.</text>
</comment>
<keyword evidence="5" id="KW-0539">Nucleus</keyword>
<evidence type="ECO:0000256" key="1">
    <source>
        <dbReference type="ARBA" id="ARBA00004123"/>
    </source>
</evidence>
<dbReference type="SUPFAM" id="SSF54928">
    <property type="entry name" value="RNA-binding domain, RBD"/>
    <property type="match status" value="1"/>
</dbReference>
<evidence type="ECO:0000256" key="6">
    <source>
        <dbReference type="PROSITE-ProRule" id="PRU00176"/>
    </source>
</evidence>
<comment type="subcellular location">
    <subcellularLocation>
        <location evidence="2">Cytoplasm</location>
    </subcellularLocation>
    <subcellularLocation>
        <location evidence="1">Nucleus</location>
    </subcellularLocation>
</comment>
<evidence type="ECO:0000259" key="9">
    <source>
        <dbReference type="PROSITE" id="PS50102"/>
    </source>
</evidence>
<feature type="region of interest" description="Disordered" evidence="8">
    <location>
        <begin position="197"/>
        <end position="221"/>
    </location>
</feature>
<evidence type="ECO:0000256" key="5">
    <source>
        <dbReference type="ARBA" id="ARBA00023242"/>
    </source>
</evidence>
<dbReference type="EMBL" id="CAJMWR010003898">
    <property type="protein sequence ID" value="CAE6473451.1"/>
    <property type="molecule type" value="Genomic_DNA"/>
</dbReference>
<feature type="region of interest" description="Disordered" evidence="8">
    <location>
        <begin position="535"/>
        <end position="556"/>
    </location>
</feature>
<feature type="region of interest" description="Disordered" evidence="8">
    <location>
        <begin position="490"/>
        <end position="519"/>
    </location>
</feature>
<evidence type="ECO:0000256" key="2">
    <source>
        <dbReference type="ARBA" id="ARBA00004496"/>
    </source>
</evidence>
<dbReference type="Proteomes" id="UP000663840">
    <property type="component" value="Unassembled WGS sequence"/>
</dbReference>
<feature type="compositionally biased region" description="Acidic residues" evidence="8">
    <location>
        <begin position="1"/>
        <end position="12"/>
    </location>
</feature>
<evidence type="ECO:0000256" key="3">
    <source>
        <dbReference type="ARBA" id="ARBA00022490"/>
    </source>
</evidence>
<feature type="region of interest" description="Disordered" evidence="8">
    <location>
        <begin position="1"/>
        <end position="38"/>
    </location>
</feature>
<dbReference type="GO" id="GO:0005634">
    <property type="term" value="C:nucleus"/>
    <property type="evidence" value="ECO:0007669"/>
    <property type="project" value="UniProtKB-SubCell"/>
</dbReference>
<accession>A0A8H3GZT2</accession>
<dbReference type="Pfam" id="PF00076">
    <property type="entry name" value="RRM_1"/>
    <property type="match status" value="1"/>
</dbReference>
<dbReference type="AlphaFoldDB" id="A0A8H3GZT2"/>
<dbReference type="GO" id="GO:0005737">
    <property type="term" value="C:cytoplasm"/>
    <property type="evidence" value="ECO:0007669"/>
    <property type="project" value="UniProtKB-SubCell"/>
</dbReference>
<dbReference type="InterPro" id="IPR033744">
    <property type="entry name" value="RRM_RBM8"/>
</dbReference>
<protein>
    <recommendedName>
        <fullName evidence="9">RRM domain-containing protein</fullName>
    </recommendedName>
</protein>
<evidence type="ECO:0000313" key="10">
    <source>
        <dbReference type="EMBL" id="CAE6473451.1"/>
    </source>
</evidence>
<sequence>MSDNEMAIDEGNDMVRKRGRGFRNPGAGGRTDEPTYDRLDVEHKDAGSGSAARSVEGWIVLVTNVHEEASEDDVQDKFADFGEIKNLHLNLDRRTGYVKGYALVEYETFREAKNAIDKLNGAKLLDQEIQCDFAFDRALLLLATMPSTSLRTTSDASRQKPKNKGKVVPQVTSGKQPQGAAFGEGVSFNDSTAVVRQPSPISATPKKSKAKNKAKKKEKKPHKTSIFDRLVQLILLGYLLFTVQQCHNDVDLKSPVCKAVQQRILQPLVYQPYNFVVTHPSVAPVLEASKPYRTQAVKASQPLVQAAQKLYIVRVAPHVAQLEKRTRPYVRNLKFHYARNVAPVVRTIQIYYTQLQNTLEPYINQAIAALIRLWLEVQPKLIPLIEESKFIPEWMREHVLIPLMRLREQYVDAHVYKMLEKVEELGESRETKSLKAEHHITKSPTSSFQHHQSEPAHTSATEAPTPTAAPTSEPVIAEPTAITATPAAIIPEGPIIPDGPVIPEGPIIPDAPEPVAAATPETDDDLDAWIESLRSEKPAPPTPEPEPQRVAEPTEEELAEQKRLKAKATAEKRAEIESRHAKFEEDLRSLGQSAVEDLETFLSAVRSVAAGDLNRRAKDHIGTLNKEAEKGLKGIDAYLQKLKHTAEGGAIKIAMFDDVVQKVEKKFLETAQNVSNIVSGWWSEMHEEEQKEANTAAGAIKALASEAQSSLGMDYAWLDDVTVQDWSRYHALIDTSDAFAKELQSLVDNTHPQSEPNPLETGLEELQERLNGIVDDFQSKLKLAHHNGLHSFGSVNPDIPESSGSSLFPGAQAHADGASILERGKEEVEAAIKLAENKAGSAAENVQAIFSDASSSVHQATRSVIKAAGGTPTPETPKEYAESIVAQVSSTVVAAATGVSSIVDDAAAAASASGASVAAAASSAYNDALRSASSAFDEATRSASSAYNEATRTVIKAAGGTPSPTNVYETAEILAAGAQAYYTDAASQISKAAASNLPSYDDLKSRAQALLGGEPAPSGYEKLLDDALSVVDDLQSRAHQATRAASRAVGATPTPESAGEYLESVAAKASSVVHGEL</sequence>
<dbReference type="Gene3D" id="3.30.70.330">
    <property type="match status" value="1"/>
</dbReference>
<dbReference type="PROSITE" id="PS50102">
    <property type="entry name" value="RRM"/>
    <property type="match status" value="1"/>
</dbReference>
<evidence type="ECO:0000256" key="8">
    <source>
        <dbReference type="SAM" id="MobiDB-lite"/>
    </source>
</evidence>
<dbReference type="InterPro" id="IPR035979">
    <property type="entry name" value="RBD_domain_sf"/>
</dbReference>
<dbReference type="PRINTS" id="PR01738">
    <property type="entry name" value="RNABINDINGM8"/>
</dbReference>
<proteinExistence type="predicted"/>
<feature type="compositionally biased region" description="Low complexity" evidence="8">
    <location>
        <begin position="455"/>
        <end position="474"/>
    </location>
</feature>
<name>A0A8H3GZT2_9AGAM</name>
<reference evidence="10" key="1">
    <citation type="submission" date="2021-01" db="EMBL/GenBank/DDBJ databases">
        <authorList>
            <person name="Kaushik A."/>
        </authorList>
    </citation>
    <scope>NUCLEOTIDE SEQUENCE</scope>
    <source>
        <strain evidence="10">AG1-1A</strain>
    </source>
</reference>
<dbReference type="GO" id="GO:0003729">
    <property type="term" value="F:mRNA binding"/>
    <property type="evidence" value="ECO:0007669"/>
    <property type="project" value="InterPro"/>
</dbReference>
<feature type="region of interest" description="Disordered" evidence="8">
    <location>
        <begin position="428"/>
        <end position="474"/>
    </location>
</feature>
<keyword evidence="7" id="KW-0175">Coiled coil</keyword>